<feature type="non-terminal residue" evidence="1">
    <location>
        <position position="138"/>
    </location>
</feature>
<dbReference type="PANTHER" id="PTHR45581:SF2">
    <property type="entry name" value="METHYLTRANSFERASE DOMAIN-CONTAINING PROTEIN"/>
    <property type="match status" value="1"/>
</dbReference>
<keyword evidence="2" id="KW-1185">Reference proteome</keyword>
<reference evidence="2" key="1">
    <citation type="submission" date="2022-10" db="EMBL/GenBank/DDBJ databases">
        <title>Genome assembly of Pristionchus species.</title>
        <authorList>
            <person name="Yoshida K."/>
            <person name="Sommer R.J."/>
        </authorList>
    </citation>
    <scope>NUCLEOTIDE SEQUENCE [LARGE SCALE GENOMIC DNA]</scope>
    <source>
        <strain evidence="2">RS5460</strain>
    </source>
</reference>
<dbReference type="PANTHER" id="PTHR45581">
    <property type="entry name" value="PROTEIN CBG10435"/>
    <property type="match status" value="1"/>
</dbReference>
<comment type="caution">
    <text evidence="1">The sequence shown here is derived from an EMBL/GenBank/DDBJ whole genome shotgun (WGS) entry which is preliminary data.</text>
</comment>
<protein>
    <submittedName>
        <fullName evidence="1">Uncharacterized protein</fullName>
    </submittedName>
</protein>
<evidence type="ECO:0000313" key="2">
    <source>
        <dbReference type="Proteomes" id="UP001328107"/>
    </source>
</evidence>
<gene>
    <name evidence="1" type="ORF">PMAYCL1PPCAC_04858</name>
</gene>
<dbReference type="EMBL" id="BTRK01000002">
    <property type="protein sequence ID" value="GMR34663.1"/>
    <property type="molecule type" value="Genomic_DNA"/>
</dbReference>
<sequence>FRFYYNPGLILHAFCSEPTCVSVIQSNGIGYDMVNYKGVVGRAVKQDNIGILRQICPTGSQKFRNLAFNKVGRHYEHNLNGSGLKQGWVASVYGACQAKKPIKRWKCRYSEDLMYDDNLEGNTFYSGLVQDAGAVHFW</sequence>
<proteinExistence type="predicted"/>
<dbReference type="Proteomes" id="UP001328107">
    <property type="component" value="Unassembled WGS sequence"/>
</dbReference>
<name>A0AAN4Z9Y4_9BILA</name>
<accession>A0AAN4Z9Y4</accession>
<feature type="non-terminal residue" evidence="1">
    <location>
        <position position="1"/>
    </location>
</feature>
<evidence type="ECO:0000313" key="1">
    <source>
        <dbReference type="EMBL" id="GMR34663.1"/>
    </source>
</evidence>
<dbReference type="AlphaFoldDB" id="A0AAN4Z9Y4"/>
<organism evidence="1 2">
    <name type="scientific">Pristionchus mayeri</name>
    <dbReference type="NCBI Taxonomy" id="1317129"/>
    <lineage>
        <taxon>Eukaryota</taxon>
        <taxon>Metazoa</taxon>
        <taxon>Ecdysozoa</taxon>
        <taxon>Nematoda</taxon>
        <taxon>Chromadorea</taxon>
        <taxon>Rhabditida</taxon>
        <taxon>Rhabditina</taxon>
        <taxon>Diplogasteromorpha</taxon>
        <taxon>Diplogasteroidea</taxon>
        <taxon>Neodiplogasteridae</taxon>
        <taxon>Pristionchus</taxon>
    </lineage>
</organism>